<reference evidence="11" key="2">
    <citation type="submission" date="2015-02" db="EMBL/GenBank/DDBJ databases">
        <authorList>
            <person name="Torres C."/>
        </authorList>
    </citation>
    <scope>NUCLEOTIDE SEQUENCE</scope>
</reference>
<comment type="similarity">
    <text evidence="10">Belongs to the insect chemoreceptor superfamily. Heteromeric odorant receptor channel (TC 1.A.69) family.</text>
</comment>
<dbReference type="GO" id="GO:0004984">
    <property type="term" value="F:olfactory receptor activity"/>
    <property type="evidence" value="ECO:0007669"/>
    <property type="project" value="InterPro"/>
</dbReference>
<evidence type="ECO:0000313" key="11">
    <source>
        <dbReference type="EMBL" id="ALD51382.1"/>
    </source>
</evidence>
<evidence type="ECO:0000256" key="9">
    <source>
        <dbReference type="ARBA" id="ARBA00023224"/>
    </source>
</evidence>
<evidence type="ECO:0000256" key="5">
    <source>
        <dbReference type="ARBA" id="ARBA00022725"/>
    </source>
</evidence>
<name>A0A0M3SBM5_LOCMI</name>
<comment type="subcellular location">
    <subcellularLocation>
        <location evidence="1 10">Cell membrane</location>
        <topology evidence="1 10">Multi-pass membrane protein</topology>
    </subcellularLocation>
</comment>
<protein>
    <recommendedName>
        <fullName evidence="10">Odorant receptor</fullName>
    </recommendedName>
</protein>
<feature type="transmembrane region" description="Helical" evidence="10">
    <location>
        <begin position="70"/>
        <end position="88"/>
    </location>
</feature>
<keyword evidence="6 10" id="KW-1133">Transmembrane helix</keyword>
<keyword evidence="2" id="KW-1003">Cell membrane</keyword>
<keyword evidence="4 10" id="KW-0812">Transmembrane</keyword>
<dbReference type="InterPro" id="IPR004117">
    <property type="entry name" value="7tm6_olfct_rcpt"/>
</dbReference>
<feature type="transmembrane region" description="Helical" evidence="10">
    <location>
        <begin position="194"/>
        <end position="219"/>
    </location>
</feature>
<keyword evidence="5 10" id="KW-0552">Olfaction</keyword>
<comment type="caution">
    <text evidence="10">Lacks conserved residue(s) required for the propagation of feature annotation.</text>
</comment>
<evidence type="ECO:0000256" key="1">
    <source>
        <dbReference type="ARBA" id="ARBA00004651"/>
    </source>
</evidence>
<evidence type="ECO:0000256" key="7">
    <source>
        <dbReference type="ARBA" id="ARBA00023136"/>
    </source>
</evidence>
<dbReference type="Pfam" id="PF02949">
    <property type="entry name" value="7tm_6"/>
    <property type="match status" value="1"/>
</dbReference>
<dbReference type="AlphaFoldDB" id="A0A0M3SBM5"/>
<dbReference type="EMBL" id="KP843246">
    <property type="protein sequence ID" value="ALD51382.1"/>
    <property type="molecule type" value="mRNA"/>
</dbReference>
<evidence type="ECO:0000256" key="6">
    <source>
        <dbReference type="ARBA" id="ARBA00022989"/>
    </source>
</evidence>
<dbReference type="PANTHER" id="PTHR21137:SF35">
    <property type="entry name" value="ODORANT RECEPTOR 19A-RELATED"/>
    <property type="match status" value="1"/>
</dbReference>
<dbReference type="PANTHER" id="PTHR21137">
    <property type="entry name" value="ODORANT RECEPTOR"/>
    <property type="match status" value="1"/>
</dbReference>
<organism evidence="11">
    <name type="scientific">Locusta migratoria</name>
    <name type="common">Migratory locust</name>
    <dbReference type="NCBI Taxonomy" id="7004"/>
    <lineage>
        <taxon>Eukaryota</taxon>
        <taxon>Metazoa</taxon>
        <taxon>Ecdysozoa</taxon>
        <taxon>Arthropoda</taxon>
        <taxon>Hexapoda</taxon>
        <taxon>Insecta</taxon>
        <taxon>Pterygota</taxon>
        <taxon>Neoptera</taxon>
        <taxon>Polyneoptera</taxon>
        <taxon>Orthoptera</taxon>
        <taxon>Caelifera</taxon>
        <taxon>Acrididea</taxon>
        <taxon>Acridomorpha</taxon>
        <taxon>Acridoidea</taxon>
        <taxon>Acrididae</taxon>
        <taxon>Oedipodinae</taxon>
        <taxon>Locusta</taxon>
    </lineage>
</organism>
<proteinExistence type="evidence at transcript level"/>
<evidence type="ECO:0000256" key="4">
    <source>
        <dbReference type="ARBA" id="ARBA00022692"/>
    </source>
</evidence>
<dbReference type="GO" id="GO:0005549">
    <property type="term" value="F:odorant binding"/>
    <property type="evidence" value="ECO:0007669"/>
    <property type="project" value="InterPro"/>
</dbReference>
<sequence>MKKASAQYSQESLSARRGLDVSTCERILHWFSCWRGGSAWYVVYVVVARASVAGVVVSQLGLIPHVWGDLYSTSLCVYLTLAVLSAWFKMVQFDLARPKVDALLQELRGELLLHAEDLSEGTEDVFRLFQKRSGAFRRVFLVLDHLTILSWAAKPFLDRLLGSDGPLSLPQDAWYPFDTTRSPYYEIAYLHQVVSLYVAATCVVTVDVFFTTLFMYVTAQLRVLNLHLRAMDCRPQLTQSEKITRCDKGVVAEKSGDANRLPSADPPDAYAQLVHNVQHHQVIIRTVKILEDAMGPCVFVQFLFNVIVICIYAFVLAGVHSMNIGSLILCLTNLISTCVENFGYCWFGNEIMSQSEQLAFSAYSSGWVGGGGRFQKALVVLTMRAQRPLCLTVGSLYTLSRETFLALLNGSYSFLAVLLQMNNSN</sequence>
<dbReference type="GO" id="GO:0007165">
    <property type="term" value="P:signal transduction"/>
    <property type="evidence" value="ECO:0007669"/>
    <property type="project" value="UniProtKB-KW"/>
</dbReference>
<evidence type="ECO:0000256" key="3">
    <source>
        <dbReference type="ARBA" id="ARBA00022606"/>
    </source>
</evidence>
<keyword evidence="7 10" id="KW-0472">Membrane</keyword>
<accession>A0A0M3SBM5</accession>
<keyword evidence="3 10" id="KW-0716">Sensory transduction</keyword>
<evidence type="ECO:0000256" key="10">
    <source>
        <dbReference type="RuleBase" id="RU351113"/>
    </source>
</evidence>
<feature type="transmembrane region" description="Helical" evidence="10">
    <location>
        <begin position="41"/>
        <end position="64"/>
    </location>
</feature>
<reference evidence="11" key="1">
    <citation type="journal article" date="2015" name="Cell. Mol. Life Sci.">
        <title>Identification and functional analysis of olfactory receptor family reveal unusual characteristics of the olfactory system in the migratory locust.</title>
        <authorList>
            <person name="Wang Z."/>
            <person name="Yang P."/>
            <person name="Chen D."/>
            <person name="Jiang F."/>
            <person name="Li Y."/>
            <person name="Wang X."/>
            <person name="Kang L."/>
        </authorList>
    </citation>
    <scope>NUCLEOTIDE SEQUENCE</scope>
</reference>
<evidence type="ECO:0000256" key="8">
    <source>
        <dbReference type="ARBA" id="ARBA00023170"/>
    </source>
</evidence>
<keyword evidence="9 10" id="KW-0807">Transducer</keyword>
<evidence type="ECO:0000256" key="2">
    <source>
        <dbReference type="ARBA" id="ARBA00022475"/>
    </source>
</evidence>
<keyword evidence="8 10" id="KW-0675">Receptor</keyword>
<dbReference type="GO" id="GO:0005886">
    <property type="term" value="C:plasma membrane"/>
    <property type="evidence" value="ECO:0007669"/>
    <property type="project" value="UniProtKB-SubCell"/>
</dbReference>
<feature type="transmembrane region" description="Helical" evidence="10">
    <location>
        <begin position="298"/>
        <end position="318"/>
    </location>
</feature>